<keyword evidence="1" id="KW-0472">Membrane</keyword>
<protein>
    <submittedName>
        <fullName evidence="3">Ribosomal protein S18 acetylase RimI</fullName>
    </submittedName>
</protein>
<dbReference type="Gene3D" id="3.40.630.30">
    <property type="match status" value="1"/>
</dbReference>
<organism evidence="3">
    <name type="scientific">Candidatus Kentrum sp. LFY</name>
    <dbReference type="NCBI Taxonomy" id="2126342"/>
    <lineage>
        <taxon>Bacteria</taxon>
        <taxon>Pseudomonadati</taxon>
        <taxon>Pseudomonadota</taxon>
        <taxon>Gammaproteobacteria</taxon>
        <taxon>Candidatus Kentrum</taxon>
    </lineage>
</organism>
<reference evidence="3" key="1">
    <citation type="submission" date="2019-02" db="EMBL/GenBank/DDBJ databases">
        <authorList>
            <person name="Gruber-Vodicka R. H."/>
            <person name="Seah K. B. B."/>
        </authorList>
    </citation>
    <scope>NUCLEOTIDE SEQUENCE</scope>
    <source>
        <strain evidence="3">BECK_M6</strain>
    </source>
</reference>
<proteinExistence type="predicted"/>
<feature type="transmembrane region" description="Helical" evidence="1">
    <location>
        <begin position="15"/>
        <end position="37"/>
    </location>
</feature>
<dbReference type="GO" id="GO:0016747">
    <property type="term" value="F:acyltransferase activity, transferring groups other than amino-acyl groups"/>
    <property type="evidence" value="ECO:0007669"/>
    <property type="project" value="InterPro"/>
</dbReference>
<name>A0A450UGB5_9GAMM</name>
<dbReference type="InterPro" id="IPR000182">
    <property type="entry name" value="GNAT_dom"/>
</dbReference>
<dbReference type="PROSITE" id="PS51186">
    <property type="entry name" value="GNAT"/>
    <property type="match status" value="1"/>
</dbReference>
<feature type="transmembrane region" description="Helical" evidence="1">
    <location>
        <begin position="145"/>
        <end position="167"/>
    </location>
</feature>
<evidence type="ECO:0000259" key="2">
    <source>
        <dbReference type="PROSITE" id="PS51186"/>
    </source>
</evidence>
<dbReference type="GO" id="GO:0005840">
    <property type="term" value="C:ribosome"/>
    <property type="evidence" value="ECO:0007669"/>
    <property type="project" value="UniProtKB-KW"/>
</dbReference>
<keyword evidence="3" id="KW-0689">Ribosomal protein</keyword>
<dbReference type="AlphaFoldDB" id="A0A450UGB5"/>
<sequence length="362" mass="41201">MIFFEKENEFYGADAYIIGILFVVFTIIYYSCYYAVARFIRKKIIVRNPEIEKMAFECGVITDNQLMTKYSSNLSASSTMAALSVTMVLLSVAALFRTKLDPYDNFIAIMVCTFMTIASSALLFAHELYDAIINPVFEPIKRFKLRTLGSNFQAFGLILFIVSMLLAISTVSITATIFSSVASCIVMTIYIEKRLISLDIKDQELNRMLKLRNDANMTIRKAEARDFQEIAALDREAWQKNGNSEFIPDGEHAWRLWVEHGLTFCAEREDVIIGAVLAFPGIKNAFCLHKVFVSSNQRNAGIGTKLLNEIDKLDTDIFLTVDPTNEAAIALYNKWGFTDQIYIKGYYREEEDRLVLTRHINA</sequence>
<dbReference type="SUPFAM" id="SSF55729">
    <property type="entry name" value="Acyl-CoA N-acyltransferases (Nat)"/>
    <property type="match status" value="1"/>
</dbReference>
<gene>
    <name evidence="3" type="ORF">BECKLFY1418A_GA0070994_10175</name>
</gene>
<feature type="transmembrane region" description="Helical" evidence="1">
    <location>
        <begin position="173"/>
        <end position="191"/>
    </location>
</feature>
<evidence type="ECO:0000256" key="1">
    <source>
        <dbReference type="SAM" id="Phobius"/>
    </source>
</evidence>
<feature type="domain" description="N-acetyltransferase" evidence="2">
    <location>
        <begin position="217"/>
        <end position="359"/>
    </location>
</feature>
<evidence type="ECO:0000313" key="3">
    <source>
        <dbReference type="EMBL" id="VFJ91566.1"/>
    </source>
</evidence>
<feature type="transmembrane region" description="Helical" evidence="1">
    <location>
        <begin position="106"/>
        <end position="125"/>
    </location>
</feature>
<keyword evidence="1" id="KW-0812">Transmembrane</keyword>
<keyword evidence="3" id="KW-0687">Ribonucleoprotein</keyword>
<dbReference type="InterPro" id="IPR016181">
    <property type="entry name" value="Acyl_CoA_acyltransferase"/>
</dbReference>
<dbReference type="CDD" id="cd04301">
    <property type="entry name" value="NAT_SF"/>
    <property type="match status" value="1"/>
</dbReference>
<keyword evidence="1" id="KW-1133">Transmembrane helix</keyword>
<dbReference type="EMBL" id="CAADFH010000017">
    <property type="protein sequence ID" value="VFJ91566.1"/>
    <property type="molecule type" value="Genomic_DNA"/>
</dbReference>
<feature type="transmembrane region" description="Helical" evidence="1">
    <location>
        <begin position="74"/>
        <end position="94"/>
    </location>
</feature>
<dbReference type="Pfam" id="PF00583">
    <property type="entry name" value="Acetyltransf_1"/>
    <property type="match status" value="1"/>
</dbReference>
<accession>A0A450UGB5</accession>